<dbReference type="PROSITE" id="PS50110">
    <property type="entry name" value="RESPONSE_REGULATORY"/>
    <property type="match status" value="1"/>
</dbReference>
<protein>
    <submittedName>
        <fullName evidence="6">Response regulator transcription factor</fullName>
    </submittedName>
</protein>
<organism evidence="6 7">
    <name type="scientific">Plectonema cf. radiosum LEGE 06105</name>
    <dbReference type="NCBI Taxonomy" id="945769"/>
    <lineage>
        <taxon>Bacteria</taxon>
        <taxon>Bacillati</taxon>
        <taxon>Cyanobacteriota</taxon>
        <taxon>Cyanophyceae</taxon>
        <taxon>Oscillatoriophycideae</taxon>
        <taxon>Oscillatoriales</taxon>
        <taxon>Microcoleaceae</taxon>
        <taxon>Plectonema</taxon>
    </lineage>
</organism>
<dbReference type="CDD" id="cd00383">
    <property type="entry name" value="trans_reg_C"/>
    <property type="match status" value="1"/>
</dbReference>
<feature type="modified residue" description="4-aspartylphosphate" evidence="2">
    <location>
        <position position="51"/>
    </location>
</feature>
<name>A0A8J7F5W5_9CYAN</name>
<dbReference type="GO" id="GO:0005829">
    <property type="term" value="C:cytosol"/>
    <property type="evidence" value="ECO:0007669"/>
    <property type="project" value="TreeGrafter"/>
</dbReference>
<evidence type="ECO:0000313" key="7">
    <source>
        <dbReference type="Proteomes" id="UP000620559"/>
    </source>
</evidence>
<feature type="domain" description="Response regulatory" evidence="4">
    <location>
        <begin position="2"/>
        <end position="116"/>
    </location>
</feature>
<keyword evidence="7" id="KW-1185">Reference proteome</keyword>
<keyword evidence="2" id="KW-0597">Phosphoprotein</keyword>
<dbReference type="AlphaFoldDB" id="A0A8J7F5W5"/>
<accession>A0A8J7F5W5</accession>
<evidence type="ECO:0000256" key="1">
    <source>
        <dbReference type="ARBA" id="ARBA00023125"/>
    </source>
</evidence>
<dbReference type="InterPro" id="IPR011006">
    <property type="entry name" value="CheY-like_superfamily"/>
</dbReference>
<dbReference type="InterPro" id="IPR001867">
    <property type="entry name" value="OmpR/PhoB-type_DNA-bd"/>
</dbReference>
<proteinExistence type="predicted"/>
<dbReference type="PANTHER" id="PTHR48111">
    <property type="entry name" value="REGULATOR OF RPOS"/>
    <property type="match status" value="1"/>
</dbReference>
<feature type="DNA-binding region" description="OmpR/PhoB-type" evidence="3">
    <location>
        <begin position="124"/>
        <end position="222"/>
    </location>
</feature>
<dbReference type="EMBL" id="JADEWL010000009">
    <property type="protein sequence ID" value="MBE9211954.1"/>
    <property type="molecule type" value="Genomic_DNA"/>
</dbReference>
<feature type="domain" description="OmpR/PhoB-type" evidence="5">
    <location>
        <begin position="124"/>
        <end position="222"/>
    </location>
</feature>
<dbReference type="InterPro" id="IPR036388">
    <property type="entry name" value="WH-like_DNA-bd_sf"/>
</dbReference>
<evidence type="ECO:0000256" key="2">
    <source>
        <dbReference type="PROSITE-ProRule" id="PRU00169"/>
    </source>
</evidence>
<dbReference type="Gene3D" id="1.10.10.10">
    <property type="entry name" value="Winged helix-like DNA-binding domain superfamily/Winged helix DNA-binding domain"/>
    <property type="match status" value="1"/>
</dbReference>
<dbReference type="Gene3D" id="6.10.250.690">
    <property type="match status" value="1"/>
</dbReference>
<dbReference type="SMART" id="SM00862">
    <property type="entry name" value="Trans_reg_C"/>
    <property type="match status" value="1"/>
</dbReference>
<evidence type="ECO:0000313" key="6">
    <source>
        <dbReference type="EMBL" id="MBE9211954.1"/>
    </source>
</evidence>
<gene>
    <name evidence="6" type="ORF">IQ247_04335</name>
</gene>
<dbReference type="SMART" id="SM00448">
    <property type="entry name" value="REC"/>
    <property type="match status" value="1"/>
</dbReference>
<reference evidence="6" key="1">
    <citation type="submission" date="2020-10" db="EMBL/GenBank/DDBJ databases">
        <authorList>
            <person name="Castelo-Branco R."/>
            <person name="Eusebio N."/>
            <person name="Adriana R."/>
            <person name="Vieira A."/>
            <person name="Brugerolle De Fraissinette N."/>
            <person name="Rezende De Castro R."/>
            <person name="Schneider M.P."/>
            <person name="Vasconcelos V."/>
            <person name="Leao P.N."/>
        </authorList>
    </citation>
    <scope>NUCLEOTIDE SEQUENCE</scope>
    <source>
        <strain evidence="6">LEGE 06105</strain>
    </source>
</reference>
<dbReference type="RefSeq" id="WP_193917430.1">
    <property type="nucleotide sequence ID" value="NZ_JADEWL010000009.1"/>
</dbReference>
<dbReference type="InterPro" id="IPR001789">
    <property type="entry name" value="Sig_transdc_resp-reg_receiver"/>
</dbReference>
<dbReference type="GO" id="GO:0006355">
    <property type="term" value="P:regulation of DNA-templated transcription"/>
    <property type="evidence" value="ECO:0007669"/>
    <property type="project" value="InterPro"/>
</dbReference>
<sequence length="227" mass="25622">MRILLVEDDPEQLEPLQGVLSEAGYIVDGVDDGEVAQWLLSKKEYDLLILDWMLPTISGLSLCHQYRLIGKSAPVLMLSAKDTTQDKVAGLDAGADDYLVKPADLVELLARVRALGRRSPQWIGDVLTVADLQLHLNNLTVERNGVSVELSPRETQLLEYFMRHRNQVLTREQIEEALWEWGTEPESNALTVLVRKLRNRLQLVGVADWIKTVYGMGYSFKAPDNLK</sequence>
<dbReference type="Proteomes" id="UP000620559">
    <property type="component" value="Unassembled WGS sequence"/>
</dbReference>
<dbReference type="InterPro" id="IPR039420">
    <property type="entry name" value="WalR-like"/>
</dbReference>
<keyword evidence="1 3" id="KW-0238">DNA-binding</keyword>
<dbReference type="CDD" id="cd19935">
    <property type="entry name" value="REC_OmpR_CusR-like"/>
    <property type="match status" value="1"/>
</dbReference>
<evidence type="ECO:0000256" key="3">
    <source>
        <dbReference type="PROSITE-ProRule" id="PRU01091"/>
    </source>
</evidence>
<evidence type="ECO:0000259" key="5">
    <source>
        <dbReference type="PROSITE" id="PS51755"/>
    </source>
</evidence>
<dbReference type="GO" id="GO:0032993">
    <property type="term" value="C:protein-DNA complex"/>
    <property type="evidence" value="ECO:0007669"/>
    <property type="project" value="TreeGrafter"/>
</dbReference>
<evidence type="ECO:0000259" key="4">
    <source>
        <dbReference type="PROSITE" id="PS50110"/>
    </source>
</evidence>
<dbReference type="Gene3D" id="3.40.50.2300">
    <property type="match status" value="1"/>
</dbReference>
<dbReference type="Pfam" id="PF00486">
    <property type="entry name" value="Trans_reg_C"/>
    <property type="match status" value="1"/>
</dbReference>
<dbReference type="GO" id="GO:0000156">
    <property type="term" value="F:phosphorelay response regulator activity"/>
    <property type="evidence" value="ECO:0007669"/>
    <property type="project" value="TreeGrafter"/>
</dbReference>
<dbReference type="GO" id="GO:0000976">
    <property type="term" value="F:transcription cis-regulatory region binding"/>
    <property type="evidence" value="ECO:0007669"/>
    <property type="project" value="TreeGrafter"/>
</dbReference>
<dbReference type="SUPFAM" id="SSF52172">
    <property type="entry name" value="CheY-like"/>
    <property type="match status" value="1"/>
</dbReference>
<dbReference type="Pfam" id="PF00072">
    <property type="entry name" value="Response_reg"/>
    <property type="match status" value="1"/>
</dbReference>
<comment type="caution">
    <text evidence="6">The sequence shown here is derived from an EMBL/GenBank/DDBJ whole genome shotgun (WGS) entry which is preliminary data.</text>
</comment>
<dbReference type="PANTHER" id="PTHR48111:SF5">
    <property type="entry name" value="RESPONSE REGULATOR RPPA"/>
    <property type="match status" value="1"/>
</dbReference>
<dbReference type="PROSITE" id="PS51755">
    <property type="entry name" value="OMPR_PHOB"/>
    <property type="match status" value="1"/>
</dbReference>